<proteinExistence type="predicted"/>
<sequence length="242" mass="28130">MARRSGANLAASEEPQKLSYLQPEILPVQVMVDVLKENYRHGRWLGRGSESLVFQRGIKPAILQQADRLKIIHLFYKYVSPKYQRDCRDNRRGKLMKKIRERKAIHLKDEDWKMLVLESKGKIFPNLSTKTTVNNEGERLKPPPSCINTERKIIKLGSVTKTSSSTGLDFLIIKKDDSDVTEDKESNKKQKMLKEKRKTQCEEETRTKKIKVDHEENETVLLKNPVEGCKTLKSDRRLITWP</sequence>
<organism evidence="2 3">
    <name type="scientific">Scylla paramamosain</name>
    <name type="common">Mud crab</name>
    <dbReference type="NCBI Taxonomy" id="85552"/>
    <lineage>
        <taxon>Eukaryota</taxon>
        <taxon>Metazoa</taxon>
        <taxon>Ecdysozoa</taxon>
        <taxon>Arthropoda</taxon>
        <taxon>Crustacea</taxon>
        <taxon>Multicrustacea</taxon>
        <taxon>Malacostraca</taxon>
        <taxon>Eumalacostraca</taxon>
        <taxon>Eucarida</taxon>
        <taxon>Decapoda</taxon>
        <taxon>Pleocyemata</taxon>
        <taxon>Brachyura</taxon>
        <taxon>Eubrachyura</taxon>
        <taxon>Portunoidea</taxon>
        <taxon>Portunidae</taxon>
        <taxon>Portuninae</taxon>
        <taxon>Scylla</taxon>
    </lineage>
</organism>
<feature type="region of interest" description="Disordered" evidence="1">
    <location>
        <begin position="183"/>
        <end position="207"/>
    </location>
</feature>
<evidence type="ECO:0000313" key="3">
    <source>
        <dbReference type="Proteomes" id="UP001487740"/>
    </source>
</evidence>
<keyword evidence="3" id="KW-1185">Reference proteome</keyword>
<comment type="caution">
    <text evidence="2">The sequence shown here is derived from an EMBL/GenBank/DDBJ whole genome shotgun (WGS) entry which is preliminary data.</text>
</comment>
<gene>
    <name evidence="2" type="ORF">O3P69_008718</name>
</gene>
<accession>A0AAW0SLA9</accession>
<dbReference type="GO" id="GO:0072669">
    <property type="term" value="C:tRNA-splicing ligase complex"/>
    <property type="evidence" value="ECO:0007669"/>
    <property type="project" value="InterPro"/>
</dbReference>
<reference evidence="2 3" key="1">
    <citation type="submission" date="2023-03" db="EMBL/GenBank/DDBJ databases">
        <title>High-quality genome of Scylla paramamosain provides insights in environmental adaptation.</title>
        <authorList>
            <person name="Zhang L."/>
        </authorList>
    </citation>
    <scope>NUCLEOTIDE SEQUENCE [LARGE SCALE GENOMIC DNA]</scope>
    <source>
        <strain evidence="2">LZ_2023a</strain>
        <tissue evidence="2">Muscle</tissue>
    </source>
</reference>
<dbReference type="Pfam" id="PF15323">
    <property type="entry name" value="Ashwin"/>
    <property type="match status" value="1"/>
</dbReference>
<feature type="compositionally biased region" description="Basic and acidic residues" evidence="1">
    <location>
        <begin position="198"/>
        <end position="207"/>
    </location>
</feature>
<dbReference type="GO" id="GO:0048598">
    <property type="term" value="P:embryonic morphogenesis"/>
    <property type="evidence" value="ECO:0007669"/>
    <property type="project" value="InterPro"/>
</dbReference>
<dbReference type="Proteomes" id="UP001487740">
    <property type="component" value="Unassembled WGS sequence"/>
</dbReference>
<dbReference type="InterPro" id="IPR024887">
    <property type="entry name" value="Ashwin"/>
</dbReference>
<evidence type="ECO:0000256" key="1">
    <source>
        <dbReference type="SAM" id="MobiDB-lite"/>
    </source>
</evidence>
<name>A0AAW0SLA9_SCYPA</name>
<evidence type="ECO:0000313" key="2">
    <source>
        <dbReference type="EMBL" id="KAK8376204.1"/>
    </source>
</evidence>
<dbReference type="EMBL" id="JARAKH010000049">
    <property type="protein sequence ID" value="KAK8376204.1"/>
    <property type="molecule type" value="Genomic_DNA"/>
</dbReference>
<protein>
    <submittedName>
        <fullName evidence="2">Uncharacterized protein</fullName>
    </submittedName>
</protein>
<dbReference type="AlphaFoldDB" id="A0AAW0SLA9"/>